<name>A0AAP0N8C2_LIQFO</name>
<evidence type="ECO:0000313" key="2">
    <source>
        <dbReference type="Proteomes" id="UP001415857"/>
    </source>
</evidence>
<keyword evidence="2" id="KW-1185">Reference proteome</keyword>
<accession>A0AAP0N8C2</accession>
<dbReference type="Proteomes" id="UP001415857">
    <property type="component" value="Unassembled WGS sequence"/>
</dbReference>
<evidence type="ECO:0000313" key="1">
    <source>
        <dbReference type="EMBL" id="KAK9266990.1"/>
    </source>
</evidence>
<reference evidence="1 2" key="1">
    <citation type="journal article" date="2024" name="Plant J.">
        <title>Genome sequences and population genomics reveal climatic adaptation and genomic divergence between two closely related sweetgum species.</title>
        <authorList>
            <person name="Xu W.Q."/>
            <person name="Ren C.Q."/>
            <person name="Zhang X.Y."/>
            <person name="Comes H.P."/>
            <person name="Liu X.H."/>
            <person name="Li Y.G."/>
            <person name="Kettle C.J."/>
            <person name="Jalonen R."/>
            <person name="Gaisberger H."/>
            <person name="Ma Y.Z."/>
            <person name="Qiu Y.X."/>
        </authorList>
    </citation>
    <scope>NUCLEOTIDE SEQUENCE [LARGE SCALE GENOMIC DNA]</scope>
    <source>
        <strain evidence="1">Hangzhou</strain>
    </source>
</reference>
<proteinExistence type="predicted"/>
<protein>
    <submittedName>
        <fullName evidence="1">Uncharacterized protein</fullName>
    </submittedName>
</protein>
<dbReference type="EMBL" id="JBBPBK010000036">
    <property type="protein sequence ID" value="KAK9266990.1"/>
    <property type="molecule type" value="Genomic_DNA"/>
</dbReference>
<gene>
    <name evidence="1" type="ORF">L1049_028606</name>
</gene>
<comment type="caution">
    <text evidence="1">The sequence shown here is derived from an EMBL/GenBank/DDBJ whole genome shotgun (WGS) entry which is preliminary data.</text>
</comment>
<dbReference type="AlphaFoldDB" id="A0AAP0N8C2"/>
<sequence length="89" mass="9863">MLGSELMGKYGVNVPKGIAISSVDEVKNAIQDVFPKENEDCREDAWTDTCYQTNQSPRQSSQQGSVASAAKAKHWRNLLSICHYSSENL</sequence>
<organism evidence="1 2">
    <name type="scientific">Liquidambar formosana</name>
    <name type="common">Formosan gum</name>
    <dbReference type="NCBI Taxonomy" id="63359"/>
    <lineage>
        <taxon>Eukaryota</taxon>
        <taxon>Viridiplantae</taxon>
        <taxon>Streptophyta</taxon>
        <taxon>Embryophyta</taxon>
        <taxon>Tracheophyta</taxon>
        <taxon>Spermatophyta</taxon>
        <taxon>Magnoliopsida</taxon>
        <taxon>eudicotyledons</taxon>
        <taxon>Gunneridae</taxon>
        <taxon>Pentapetalae</taxon>
        <taxon>Saxifragales</taxon>
        <taxon>Altingiaceae</taxon>
        <taxon>Liquidambar</taxon>
    </lineage>
</organism>